<evidence type="ECO:0000313" key="4">
    <source>
        <dbReference type="Proteomes" id="UP000247515"/>
    </source>
</evidence>
<protein>
    <submittedName>
        <fullName evidence="3">Hippurate hydrolase</fullName>
    </submittedName>
</protein>
<proteinExistence type="predicted"/>
<organism evidence="3 4">
    <name type="scientific">Paraburkholderia tropica</name>
    <dbReference type="NCBI Taxonomy" id="92647"/>
    <lineage>
        <taxon>Bacteria</taxon>
        <taxon>Pseudomonadati</taxon>
        <taxon>Pseudomonadota</taxon>
        <taxon>Betaproteobacteria</taxon>
        <taxon>Burkholderiales</taxon>
        <taxon>Burkholderiaceae</taxon>
        <taxon>Paraburkholderia</taxon>
    </lineage>
</organism>
<dbReference type="Pfam" id="PF01546">
    <property type="entry name" value="Peptidase_M20"/>
    <property type="match status" value="1"/>
</dbReference>
<dbReference type="Pfam" id="PF07687">
    <property type="entry name" value="M20_dimer"/>
    <property type="match status" value="1"/>
</dbReference>
<dbReference type="PIRSF" id="PIRSF005962">
    <property type="entry name" value="Pept_M20D_amidohydro"/>
    <property type="match status" value="1"/>
</dbReference>
<dbReference type="NCBIfam" id="TIGR01891">
    <property type="entry name" value="amidohydrolases"/>
    <property type="match status" value="1"/>
</dbReference>
<reference evidence="3 4" key="1">
    <citation type="submission" date="2018-05" db="EMBL/GenBank/DDBJ databases">
        <title>Genomic Encyclopedia of Type Strains, Phase IV (KMG-V): Genome sequencing to study the core and pangenomes of soil and plant-associated prokaryotes.</title>
        <authorList>
            <person name="Whitman W."/>
        </authorList>
    </citation>
    <scope>NUCLEOTIDE SEQUENCE [LARGE SCALE GENOMIC DNA]</scope>
    <source>
        <strain evidence="3 4">SIr-6563</strain>
    </source>
</reference>
<dbReference type="InterPro" id="IPR002933">
    <property type="entry name" value="Peptidase_M20"/>
</dbReference>
<sequence>MKPAFVADVDALIEANLPHWVALRHELHAYPELRFEEHHTAEVVACELAALGYDVSHGIGGTGVVASLEGLDQSRAIMFRADLDALPIQEAGKHPYASCIPGKMHACGHDGHTVMLLAAARVLKELPKLPGSVHFVFQPGEEGGAGAQRMLDDGLLGLFPCEAVFGLHNWPSMPEGHFGLRVGPIMAAGTRFRITVTGRGAHAAQPHEGLDPIPVACSIVLQCNTLCARHKDPVDPAVISVCMLRAGEADNVIPGQAELRGTIRTLSTDLLKKLQTDIVRLCDGIACSYGTRVDVEFFQFYPATVNSPEETALCERVLRATFGDARVHADIPPNMTSEDFGFMLQTRPGAYVLAGSGDGAGTSPGLHNPHYDFNDAVIPKGVHYWVALARQYFERNPLVKLDEAYKR</sequence>
<keyword evidence="1 3" id="KW-0378">Hydrolase</keyword>
<dbReference type="Gene3D" id="3.40.630.10">
    <property type="entry name" value="Zn peptidases"/>
    <property type="match status" value="1"/>
</dbReference>
<dbReference type="SUPFAM" id="SSF53187">
    <property type="entry name" value="Zn-dependent exopeptidases"/>
    <property type="match status" value="1"/>
</dbReference>
<dbReference type="EMBL" id="QJJV01000017">
    <property type="protein sequence ID" value="PXX12547.1"/>
    <property type="molecule type" value="Genomic_DNA"/>
</dbReference>
<evidence type="ECO:0000256" key="1">
    <source>
        <dbReference type="ARBA" id="ARBA00022801"/>
    </source>
</evidence>
<dbReference type="InterPro" id="IPR011650">
    <property type="entry name" value="Peptidase_M20_dimer"/>
</dbReference>
<keyword evidence="4" id="KW-1185">Reference proteome</keyword>
<dbReference type="SUPFAM" id="SSF55031">
    <property type="entry name" value="Bacterial exopeptidase dimerisation domain"/>
    <property type="match status" value="1"/>
</dbReference>
<gene>
    <name evidence="3" type="ORF">C7400_117151</name>
</gene>
<dbReference type="PANTHER" id="PTHR11014:SF63">
    <property type="entry name" value="METALLOPEPTIDASE, PUTATIVE (AFU_ORTHOLOGUE AFUA_6G09600)-RELATED"/>
    <property type="match status" value="1"/>
</dbReference>
<feature type="domain" description="Peptidase M20 dimerisation" evidence="2">
    <location>
        <begin position="191"/>
        <end position="283"/>
    </location>
</feature>
<accession>A0ABX5MK16</accession>
<evidence type="ECO:0000259" key="2">
    <source>
        <dbReference type="Pfam" id="PF07687"/>
    </source>
</evidence>
<name>A0ABX5MK16_9BURK</name>
<dbReference type="CDD" id="cd05666">
    <property type="entry name" value="M20_Acy1-like"/>
    <property type="match status" value="1"/>
</dbReference>
<dbReference type="Gene3D" id="3.30.70.360">
    <property type="match status" value="1"/>
</dbReference>
<dbReference type="PANTHER" id="PTHR11014">
    <property type="entry name" value="PEPTIDASE M20 FAMILY MEMBER"/>
    <property type="match status" value="1"/>
</dbReference>
<dbReference type="GO" id="GO:0016787">
    <property type="term" value="F:hydrolase activity"/>
    <property type="evidence" value="ECO:0007669"/>
    <property type="project" value="UniProtKB-KW"/>
</dbReference>
<dbReference type="InterPro" id="IPR036264">
    <property type="entry name" value="Bact_exopeptidase_dim_dom"/>
</dbReference>
<comment type="caution">
    <text evidence="3">The sequence shown here is derived from an EMBL/GenBank/DDBJ whole genome shotgun (WGS) entry which is preliminary data.</text>
</comment>
<evidence type="ECO:0000313" key="3">
    <source>
        <dbReference type="EMBL" id="PXX12547.1"/>
    </source>
</evidence>
<dbReference type="InterPro" id="IPR017439">
    <property type="entry name" value="Amidohydrolase"/>
</dbReference>
<dbReference type="Proteomes" id="UP000247515">
    <property type="component" value="Unassembled WGS sequence"/>
</dbReference>
<dbReference type="RefSeq" id="WP_110328524.1">
    <property type="nucleotide sequence ID" value="NZ_QJJV01000017.1"/>
</dbReference>